<evidence type="ECO:0000259" key="8">
    <source>
        <dbReference type="Pfam" id="PF25183"/>
    </source>
</evidence>
<reference evidence="10" key="1">
    <citation type="journal article" date="2013" name="BMC Microbiol.">
        <title>Taxonomy and evolution of bacteriochlorophyll a-containing members of the OM60/NOR5 clade of marine gammaproteobacteria: description of Luminiphilus syltensis gen. nov., sp. nov., reclassification of Haliea rubra as Pseudohaliea rubra gen. nov., comb. nov., and emendation of Chromatocurvus halotolerans.</title>
        <authorList>
            <person name="Spring S."/>
            <person name="Riedel T."/>
            <person name="Sproer C."/>
            <person name="Yan S."/>
            <person name="Harder J."/>
            <person name="Fuchs B.M."/>
        </authorList>
    </citation>
    <scope>NUCLEOTIDE SEQUENCE [LARGE SCALE GENOMIC DNA]</scope>
    <source>
        <strain evidence="10">NOR51-B</strain>
    </source>
</reference>
<keyword evidence="2" id="KW-0813">Transport</keyword>
<dbReference type="eggNOG" id="COG4771">
    <property type="taxonomic scope" value="Bacteria"/>
</dbReference>
<dbReference type="Pfam" id="PF07715">
    <property type="entry name" value="Plug"/>
    <property type="match status" value="1"/>
</dbReference>
<feature type="domain" description="TonB-dependent transporter Oar-like beta-barrel" evidence="8">
    <location>
        <begin position="270"/>
        <end position="334"/>
    </location>
</feature>
<evidence type="ECO:0000256" key="2">
    <source>
        <dbReference type="ARBA" id="ARBA00022448"/>
    </source>
</evidence>
<dbReference type="Gene3D" id="2.40.170.20">
    <property type="entry name" value="TonB-dependent receptor, beta-barrel domain"/>
    <property type="match status" value="1"/>
</dbReference>
<dbReference type="InterPro" id="IPR057601">
    <property type="entry name" value="Oar-like_b-barrel"/>
</dbReference>
<evidence type="ECO:0000313" key="10">
    <source>
        <dbReference type="Proteomes" id="UP000004699"/>
    </source>
</evidence>
<organism evidence="9 10">
    <name type="scientific">Luminiphilus syltensis NOR5-1B</name>
    <dbReference type="NCBI Taxonomy" id="565045"/>
    <lineage>
        <taxon>Bacteria</taxon>
        <taxon>Pseudomonadati</taxon>
        <taxon>Pseudomonadota</taxon>
        <taxon>Gammaproteobacteria</taxon>
        <taxon>Cellvibrionales</taxon>
        <taxon>Halieaceae</taxon>
        <taxon>Luminiphilus</taxon>
    </lineage>
</organism>
<keyword evidence="6" id="KW-0998">Cell outer membrane</keyword>
<sequence>MLALFSAAVGFLFPRSPFPMKKSVIHLFARKALVSAIASASAAGVVGYSTSAFAQETTAGVRGQVTDMTGAPVADADVIITSSGTGVARSLKTNANGIYNVRNLPAGVTYMISVDAPDLQKATTDSLQLAVGQTAVMNYQLSAEEEVIVMGQRIETAATAIGPTAVFDLAALQDSPAINRNINDIIQQDPRIYIDQSSSDNSIQCNGANPRYNSLTVDGVRLNDGFGLNSNGYPTQRMPFPFDAISSVAVELAPMSVVYGGFSACNVNAVTKTGANEMFGSVFYDYTSDDFRGDKLEGDSIQSQDYSEDRYGFELGGALIQDKLFFYGAYEKYEGADLNNRGAIGSGAVNEVAVTQPELDRIARISRDVYGFDPGNSVSEAFDFDDEKYLAKIDWYVTDTQRLSATYMYNDSFNFTPSDGDLDEFEFDLHFYKRGAELNTYSLNLYSDWNENFSTEIRYTLTDLEFLQAPTAGRDFGEIRVELDDVDVYLGGDDSRQANELEWENEQIVIRGTYFVGNHAITAGFEREDLEFYNLFYQHVDTEIRFDGIDNFEAGLADRIQYGNAITNNERDAGEEFSYAVNTFYIEDEWQVNDRLNVTLGMRYDRYETSDKPNLNPDFEASYGFGNDATLDGIDLFLPRFGFTFEATDDVTVRGGIGLFSGGNPNVWYSNVYSNTNTTAVQTQLDDVDLFSLDYDLCEEGVPVCGPGYGVPTALRDQVAAGQGDNFEIVYLDPDFDAPTEWKYTLGATWITPNDYVVTADAQITRGKDTALYKRGDLEFTGEFNDFGNGYPIYESVRLPSFVLTNSSNGNESESLSFSVFKDYENGFNMRLGYAWTDSKDVNPMTSSVAFSNYAERGFYDPQSDELATSNWNIEHRFTGVFNYTADWFNGYETRISLFMQSNSGVPYSITQSGFDGTVSAYGFTPFLDFLENVVVEPGTRNNQDGSWWTKADLRVTQEFPGFSDSHRGSAFFVINNVTNLINDDWGIMEQAVFPGNATQDDVDNGTAEQRVGDASLWEMRFGVSYNF</sequence>
<evidence type="ECO:0000256" key="5">
    <source>
        <dbReference type="ARBA" id="ARBA00023136"/>
    </source>
</evidence>
<proteinExistence type="predicted"/>
<dbReference type="InterPro" id="IPR012910">
    <property type="entry name" value="Plug_dom"/>
</dbReference>
<keyword evidence="10" id="KW-1185">Reference proteome</keyword>
<dbReference type="SUPFAM" id="SSF56935">
    <property type="entry name" value="Porins"/>
    <property type="match status" value="1"/>
</dbReference>
<dbReference type="AlphaFoldDB" id="B8KWL9"/>
<keyword evidence="4" id="KW-0812">Transmembrane</keyword>
<comment type="subcellular location">
    <subcellularLocation>
        <location evidence="1">Cell outer membrane</location>
        <topology evidence="1">Multi-pass membrane protein</topology>
    </subcellularLocation>
</comment>
<evidence type="ECO:0000256" key="1">
    <source>
        <dbReference type="ARBA" id="ARBA00004571"/>
    </source>
</evidence>
<dbReference type="STRING" id="565045.NOR51B_1948"/>
<dbReference type="Gene3D" id="2.170.130.10">
    <property type="entry name" value="TonB-dependent receptor, plug domain"/>
    <property type="match status" value="1"/>
</dbReference>
<dbReference type="EMBL" id="DS999411">
    <property type="protein sequence ID" value="EED36000.1"/>
    <property type="molecule type" value="Genomic_DNA"/>
</dbReference>
<name>B8KWL9_9GAMM</name>
<accession>B8KWL9</accession>
<dbReference type="InterPro" id="IPR037066">
    <property type="entry name" value="Plug_dom_sf"/>
</dbReference>
<dbReference type="GO" id="GO:0044718">
    <property type="term" value="P:siderophore transmembrane transport"/>
    <property type="evidence" value="ECO:0007669"/>
    <property type="project" value="TreeGrafter"/>
</dbReference>
<evidence type="ECO:0000256" key="3">
    <source>
        <dbReference type="ARBA" id="ARBA00022452"/>
    </source>
</evidence>
<protein>
    <submittedName>
        <fullName evidence="9">Transporter, OMR family</fullName>
    </submittedName>
</protein>
<keyword evidence="3" id="KW-1134">Transmembrane beta strand</keyword>
<evidence type="ECO:0000313" key="9">
    <source>
        <dbReference type="EMBL" id="EED36000.1"/>
    </source>
</evidence>
<dbReference type="GO" id="GO:0015344">
    <property type="term" value="F:siderophore uptake transmembrane transporter activity"/>
    <property type="evidence" value="ECO:0007669"/>
    <property type="project" value="TreeGrafter"/>
</dbReference>
<dbReference type="Pfam" id="PF25183">
    <property type="entry name" value="OMP_b-brl_4"/>
    <property type="match status" value="2"/>
</dbReference>
<dbReference type="GO" id="GO:0009279">
    <property type="term" value="C:cell outer membrane"/>
    <property type="evidence" value="ECO:0007669"/>
    <property type="project" value="UniProtKB-SubCell"/>
</dbReference>
<dbReference type="PANTHER" id="PTHR30069:SF46">
    <property type="entry name" value="OAR PROTEIN"/>
    <property type="match status" value="1"/>
</dbReference>
<dbReference type="PANTHER" id="PTHR30069">
    <property type="entry name" value="TONB-DEPENDENT OUTER MEMBRANE RECEPTOR"/>
    <property type="match status" value="1"/>
</dbReference>
<dbReference type="InterPro" id="IPR036942">
    <property type="entry name" value="Beta-barrel_TonB_sf"/>
</dbReference>
<feature type="domain" description="TonB-dependent transporter Oar-like beta-barrel" evidence="8">
    <location>
        <begin position="382"/>
        <end position="940"/>
    </location>
</feature>
<dbReference type="Gene3D" id="2.60.40.1120">
    <property type="entry name" value="Carboxypeptidase-like, regulatory domain"/>
    <property type="match status" value="1"/>
</dbReference>
<keyword evidence="5" id="KW-0472">Membrane</keyword>
<dbReference type="GO" id="GO:0030246">
    <property type="term" value="F:carbohydrate binding"/>
    <property type="evidence" value="ECO:0007669"/>
    <property type="project" value="InterPro"/>
</dbReference>
<dbReference type="InterPro" id="IPR013784">
    <property type="entry name" value="Carb-bd-like_fold"/>
</dbReference>
<dbReference type="InterPro" id="IPR039426">
    <property type="entry name" value="TonB-dep_rcpt-like"/>
</dbReference>
<dbReference type="SUPFAM" id="SSF49452">
    <property type="entry name" value="Starch-binding domain-like"/>
    <property type="match status" value="1"/>
</dbReference>
<evidence type="ECO:0000256" key="4">
    <source>
        <dbReference type="ARBA" id="ARBA00022692"/>
    </source>
</evidence>
<gene>
    <name evidence="9" type="ORF">NOR51B_1948</name>
</gene>
<evidence type="ECO:0000256" key="6">
    <source>
        <dbReference type="ARBA" id="ARBA00023237"/>
    </source>
</evidence>
<dbReference type="HOGENOM" id="CLU_006298_1_0_6"/>
<dbReference type="Pfam" id="PF13620">
    <property type="entry name" value="CarboxypepD_reg"/>
    <property type="match status" value="1"/>
</dbReference>
<dbReference type="Proteomes" id="UP000004699">
    <property type="component" value="Unassembled WGS sequence"/>
</dbReference>
<evidence type="ECO:0000259" key="7">
    <source>
        <dbReference type="Pfam" id="PF07715"/>
    </source>
</evidence>
<feature type="domain" description="TonB-dependent receptor plug" evidence="7">
    <location>
        <begin position="162"/>
        <end position="262"/>
    </location>
</feature>